<dbReference type="InterPro" id="IPR017871">
    <property type="entry name" value="ABC_transporter-like_CS"/>
</dbReference>
<keyword evidence="8 10" id="KW-0472">Membrane</keyword>
<evidence type="ECO:0000256" key="2">
    <source>
        <dbReference type="ARBA" id="ARBA00005814"/>
    </source>
</evidence>
<evidence type="ECO:0000256" key="4">
    <source>
        <dbReference type="ARBA" id="ARBA00022692"/>
    </source>
</evidence>
<feature type="transmembrane region" description="Helical" evidence="10">
    <location>
        <begin position="416"/>
        <end position="437"/>
    </location>
</feature>
<feature type="transmembrane region" description="Helical" evidence="10">
    <location>
        <begin position="647"/>
        <end position="667"/>
    </location>
</feature>
<dbReference type="KEGG" id="cvn:111112790"/>
<feature type="transmembrane region" description="Helical" evidence="10">
    <location>
        <begin position="504"/>
        <end position="522"/>
    </location>
</feature>
<feature type="transmembrane region" description="Helical" evidence="10">
    <location>
        <begin position="528"/>
        <end position="552"/>
    </location>
</feature>
<feature type="region of interest" description="Disordered" evidence="9">
    <location>
        <begin position="1"/>
        <end position="37"/>
    </location>
</feature>
<evidence type="ECO:0000256" key="9">
    <source>
        <dbReference type="SAM" id="MobiDB-lite"/>
    </source>
</evidence>
<evidence type="ECO:0000313" key="13">
    <source>
        <dbReference type="RefSeq" id="XP_022306293.1"/>
    </source>
</evidence>
<keyword evidence="4 10" id="KW-0812">Transmembrane</keyword>
<dbReference type="OrthoDB" id="66620at2759"/>
<dbReference type="InterPro" id="IPR003593">
    <property type="entry name" value="AAA+_ATPase"/>
</dbReference>
<dbReference type="AlphaFoldDB" id="A0A8B8BSI2"/>
<protein>
    <submittedName>
        <fullName evidence="13">Protein white-like isoform X1</fullName>
    </submittedName>
</protein>
<dbReference type="Proteomes" id="UP000694844">
    <property type="component" value="Chromosome 9"/>
</dbReference>
<evidence type="ECO:0000256" key="1">
    <source>
        <dbReference type="ARBA" id="ARBA00004141"/>
    </source>
</evidence>
<dbReference type="Pfam" id="PF00005">
    <property type="entry name" value="ABC_tran"/>
    <property type="match status" value="1"/>
</dbReference>
<dbReference type="Pfam" id="PF01061">
    <property type="entry name" value="ABC2_membrane"/>
    <property type="match status" value="1"/>
</dbReference>
<evidence type="ECO:0000256" key="7">
    <source>
        <dbReference type="ARBA" id="ARBA00022989"/>
    </source>
</evidence>
<dbReference type="CDD" id="cd03213">
    <property type="entry name" value="ABCG_EPDR"/>
    <property type="match status" value="1"/>
</dbReference>
<comment type="similarity">
    <text evidence="2">Belongs to the ABC transporter superfamily. ABCG family. Eye pigment precursor importer (TC 3.A.1.204) subfamily.</text>
</comment>
<keyword evidence="3" id="KW-0813">Transport</keyword>
<keyword evidence="5" id="KW-0547">Nucleotide-binding</keyword>
<dbReference type="PANTHER" id="PTHR48041:SF139">
    <property type="entry name" value="PROTEIN SCARLET"/>
    <property type="match status" value="1"/>
</dbReference>
<accession>A0A8B8BSI2</accession>
<feature type="transmembrane region" description="Helical" evidence="10">
    <location>
        <begin position="449"/>
        <end position="468"/>
    </location>
</feature>
<feature type="transmembrane region" description="Helical" evidence="10">
    <location>
        <begin position="559"/>
        <end position="581"/>
    </location>
</feature>
<feature type="compositionally biased region" description="Basic and acidic residues" evidence="9">
    <location>
        <begin position="27"/>
        <end position="37"/>
    </location>
</feature>
<feature type="transmembrane region" description="Helical" evidence="10">
    <location>
        <begin position="480"/>
        <end position="497"/>
    </location>
</feature>
<evidence type="ECO:0000256" key="8">
    <source>
        <dbReference type="ARBA" id="ARBA00023136"/>
    </source>
</evidence>
<dbReference type="GeneID" id="111112790"/>
<dbReference type="GO" id="GO:0016887">
    <property type="term" value="F:ATP hydrolysis activity"/>
    <property type="evidence" value="ECO:0007669"/>
    <property type="project" value="InterPro"/>
</dbReference>
<dbReference type="PROSITE" id="PS50893">
    <property type="entry name" value="ABC_TRANSPORTER_2"/>
    <property type="match status" value="1"/>
</dbReference>
<proteinExistence type="inferred from homology"/>
<dbReference type="PROSITE" id="PS00211">
    <property type="entry name" value="ABC_TRANSPORTER_1"/>
    <property type="match status" value="1"/>
</dbReference>
<dbReference type="InterPro" id="IPR003439">
    <property type="entry name" value="ABC_transporter-like_ATP-bd"/>
</dbReference>
<dbReference type="InterPro" id="IPR050352">
    <property type="entry name" value="ABCG_transporters"/>
</dbReference>
<dbReference type="InterPro" id="IPR027417">
    <property type="entry name" value="P-loop_NTPase"/>
</dbReference>
<reference evidence="13" key="1">
    <citation type="submission" date="2025-08" db="UniProtKB">
        <authorList>
            <consortium name="RefSeq"/>
        </authorList>
    </citation>
    <scope>IDENTIFICATION</scope>
    <source>
        <tissue evidence="13">Whole sample</tissue>
    </source>
</reference>
<evidence type="ECO:0000256" key="3">
    <source>
        <dbReference type="ARBA" id="ARBA00022448"/>
    </source>
</evidence>
<evidence type="ECO:0000256" key="10">
    <source>
        <dbReference type="SAM" id="Phobius"/>
    </source>
</evidence>
<keyword evidence="7 10" id="KW-1133">Transmembrane helix</keyword>
<dbReference type="GO" id="GO:0005524">
    <property type="term" value="F:ATP binding"/>
    <property type="evidence" value="ECO:0007669"/>
    <property type="project" value="UniProtKB-KW"/>
</dbReference>
<gene>
    <name evidence="13" type="primary">LOC111112790</name>
</gene>
<evidence type="ECO:0000313" key="12">
    <source>
        <dbReference type="Proteomes" id="UP000694844"/>
    </source>
</evidence>
<evidence type="ECO:0000259" key="11">
    <source>
        <dbReference type="PROSITE" id="PS50893"/>
    </source>
</evidence>
<dbReference type="InterPro" id="IPR013525">
    <property type="entry name" value="ABC2_TM"/>
</dbReference>
<dbReference type="GO" id="GO:0005886">
    <property type="term" value="C:plasma membrane"/>
    <property type="evidence" value="ECO:0007669"/>
    <property type="project" value="TreeGrafter"/>
</dbReference>
<feature type="domain" description="ABC transporter" evidence="11">
    <location>
        <begin position="57"/>
        <end position="305"/>
    </location>
</feature>
<comment type="subcellular location">
    <subcellularLocation>
        <location evidence="1">Membrane</location>
        <topology evidence="1">Multi-pass membrane protein</topology>
    </subcellularLocation>
</comment>
<dbReference type="PANTHER" id="PTHR48041">
    <property type="entry name" value="ABC TRANSPORTER G FAMILY MEMBER 28"/>
    <property type="match status" value="1"/>
</dbReference>
<dbReference type="SUPFAM" id="SSF52540">
    <property type="entry name" value="P-loop containing nucleoside triphosphate hydrolases"/>
    <property type="match status" value="1"/>
</dbReference>
<evidence type="ECO:0000256" key="5">
    <source>
        <dbReference type="ARBA" id="ARBA00022741"/>
    </source>
</evidence>
<dbReference type="GO" id="GO:0140359">
    <property type="term" value="F:ABC-type transporter activity"/>
    <property type="evidence" value="ECO:0007669"/>
    <property type="project" value="InterPro"/>
</dbReference>
<dbReference type="Gene3D" id="3.40.50.300">
    <property type="entry name" value="P-loop containing nucleotide triphosphate hydrolases"/>
    <property type="match status" value="1"/>
</dbReference>
<keyword evidence="6" id="KW-0067">ATP-binding</keyword>
<evidence type="ECO:0000256" key="6">
    <source>
        <dbReference type="ARBA" id="ARBA00022840"/>
    </source>
</evidence>
<keyword evidence="12" id="KW-1185">Reference proteome</keyword>
<organism evidence="12 13">
    <name type="scientific">Crassostrea virginica</name>
    <name type="common">Eastern oyster</name>
    <dbReference type="NCBI Taxonomy" id="6565"/>
    <lineage>
        <taxon>Eukaryota</taxon>
        <taxon>Metazoa</taxon>
        <taxon>Spiralia</taxon>
        <taxon>Lophotrochozoa</taxon>
        <taxon>Mollusca</taxon>
        <taxon>Bivalvia</taxon>
        <taxon>Autobranchia</taxon>
        <taxon>Pteriomorphia</taxon>
        <taxon>Ostreida</taxon>
        <taxon>Ostreoidea</taxon>
        <taxon>Ostreidae</taxon>
        <taxon>Crassostrea</taxon>
    </lineage>
</organism>
<name>A0A8B8BSI2_CRAVI</name>
<sequence length="674" mass="75201">MNGTFANKGYSDDVITLNDTPGKNKVHPSDPELGAPRERLESTVEELDPVTLTWKDVNVYSIPKKGCCNRGAEEPKHILKTVSGMIKPGKLTAFMGASGAGKSTLMNLLTFRNRGALKVEGDIRVNGVPVDKSKIANISAYVQQDDLFVGTMTVREQLTFRALLRMDNRKSRKERLQKVEEVLHELGLKKCADTMIGVPGRIKGISGGEMKRLSFASELLTNPPLMFCDEATSGLDSFMAHSVIQSLKSMVKQGRTILCTIHQPSSDVFELFDEVFLLAEGRVAFSGPVNDALNFFKNNGHSCPMNYNPADHFIITLAIVPGKEAECRERVQKICDNFEASPACKEIKDKTSDLSNHPEEHLKQMMETLKDSSRYDASIFQQMKSVFWRSWVTNLRDPMVVRIKFIQSLVRLRDPMVVRIKFIQTLFFALVLGLVYLKTNDDYDQDDIMNLNGVIFIIITNLSFNHLFSVLNVFPLEVPIFMREYGTGLYSIGVYYLSKTIVEIPFLIIIPIIFMSILYWMSGLIHDASAFLVATGVAIVISNAAASFGYVISAAAPSTTAALAIAPALMIPFLLFGGFFLNSGSTPDYLIWLKYMSWFFYGNEMLVVNQWDDVTQITCTSSPSCLSNGDLVISSLNFNKDNFLMDLGLLFALVAAFRIIAFIILLVRAKRSHS</sequence>
<dbReference type="RefSeq" id="XP_022306293.1">
    <property type="nucleotide sequence ID" value="XM_022450585.1"/>
</dbReference>
<dbReference type="SMART" id="SM00382">
    <property type="entry name" value="AAA"/>
    <property type="match status" value="1"/>
</dbReference>